<dbReference type="EMBL" id="JBHSNB010000001">
    <property type="protein sequence ID" value="MFC5584453.1"/>
    <property type="molecule type" value="Genomic_DNA"/>
</dbReference>
<evidence type="ECO:0000313" key="3">
    <source>
        <dbReference type="Proteomes" id="UP001596107"/>
    </source>
</evidence>
<sequence length="284" mass="31264">MEYRNRPEGDPMPVKTNWSVVPANDNNPEEIADFGFERDLRITPSVQEIMRHAATGDEERNDKNQIVRIGKLRFSDGTQTEKAFTLGPDGSAVQYDRRMPAGAMLGTREKAETQLGGKGYTQAQNEQSNLYFAAMLGTIEPRYVKRGKRKNGRSLSADESRAELAKAVANTKAMPKITKLRPGLPCGGERVADSFVGMRKGKKGESGAMMWQDMCSAIVDREIWEETLAALNDEDRATLDATMAARSVRDLAPGKRGGNAYIAGSTALSAANDNLTRNLKRAYR</sequence>
<reference evidence="3" key="1">
    <citation type="journal article" date="2019" name="Int. J. Syst. Evol. Microbiol.">
        <title>The Global Catalogue of Microorganisms (GCM) 10K type strain sequencing project: providing services to taxonomists for standard genome sequencing and annotation.</title>
        <authorList>
            <consortium name="The Broad Institute Genomics Platform"/>
            <consortium name="The Broad Institute Genome Sequencing Center for Infectious Disease"/>
            <person name="Wu L."/>
            <person name="Ma J."/>
        </authorList>
    </citation>
    <scope>NUCLEOTIDE SEQUENCE [LARGE SCALE GENOMIC DNA]</scope>
    <source>
        <strain evidence="3">JCM 3366</strain>
    </source>
</reference>
<gene>
    <name evidence="2" type="ORF">ACFPOD_04975</name>
</gene>
<evidence type="ECO:0000256" key="1">
    <source>
        <dbReference type="SAM" id="MobiDB-lite"/>
    </source>
</evidence>
<feature type="region of interest" description="Disordered" evidence="1">
    <location>
        <begin position="1"/>
        <end position="23"/>
    </location>
</feature>
<organism evidence="2 3">
    <name type="scientific">Nitratireductor kimnyeongensis</name>
    <dbReference type="NCBI Taxonomy" id="430679"/>
    <lineage>
        <taxon>Bacteria</taxon>
        <taxon>Pseudomonadati</taxon>
        <taxon>Pseudomonadota</taxon>
        <taxon>Alphaproteobacteria</taxon>
        <taxon>Hyphomicrobiales</taxon>
        <taxon>Phyllobacteriaceae</taxon>
        <taxon>Nitratireductor</taxon>
    </lineage>
</organism>
<dbReference type="RefSeq" id="WP_246637766.1">
    <property type="nucleotide sequence ID" value="NZ_CP078143.1"/>
</dbReference>
<keyword evidence="3" id="KW-1185">Reference proteome</keyword>
<proteinExistence type="predicted"/>
<protein>
    <submittedName>
        <fullName evidence="2">Uncharacterized protein</fullName>
    </submittedName>
</protein>
<accession>A0ABW0T632</accession>
<evidence type="ECO:0000313" key="2">
    <source>
        <dbReference type="EMBL" id="MFC5584453.1"/>
    </source>
</evidence>
<dbReference type="Proteomes" id="UP001596107">
    <property type="component" value="Unassembled WGS sequence"/>
</dbReference>
<name>A0ABW0T632_9HYPH</name>
<comment type="caution">
    <text evidence="2">The sequence shown here is derived from an EMBL/GenBank/DDBJ whole genome shotgun (WGS) entry which is preliminary data.</text>
</comment>